<organism evidence="2 3">
    <name type="scientific">Panicum virgatum</name>
    <name type="common">Blackwell switchgrass</name>
    <dbReference type="NCBI Taxonomy" id="38727"/>
    <lineage>
        <taxon>Eukaryota</taxon>
        <taxon>Viridiplantae</taxon>
        <taxon>Streptophyta</taxon>
        <taxon>Embryophyta</taxon>
        <taxon>Tracheophyta</taxon>
        <taxon>Spermatophyta</taxon>
        <taxon>Magnoliopsida</taxon>
        <taxon>Liliopsida</taxon>
        <taxon>Poales</taxon>
        <taxon>Poaceae</taxon>
        <taxon>PACMAD clade</taxon>
        <taxon>Panicoideae</taxon>
        <taxon>Panicodae</taxon>
        <taxon>Paniceae</taxon>
        <taxon>Panicinae</taxon>
        <taxon>Panicum</taxon>
        <taxon>Panicum sect. Hiantes</taxon>
    </lineage>
</organism>
<gene>
    <name evidence="2" type="ORF">PVAP13_6KG369106</name>
</gene>
<evidence type="ECO:0000313" key="2">
    <source>
        <dbReference type="EMBL" id="KAG2585101.1"/>
    </source>
</evidence>
<name>A0A8T0RGJ9_PANVG</name>
<protein>
    <submittedName>
        <fullName evidence="2">Uncharacterized protein</fullName>
    </submittedName>
</protein>
<dbReference type="AlphaFoldDB" id="A0A8T0RGJ9"/>
<feature type="compositionally biased region" description="Polar residues" evidence="1">
    <location>
        <begin position="30"/>
        <end position="41"/>
    </location>
</feature>
<comment type="caution">
    <text evidence="2">The sequence shown here is derived from an EMBL/GenBank/DDBJ whole genome shotgun (WGS) entry which is preliminary data.</text>
</comment>
<proteinExistence type="predicted"/>
<feature type="region of interest" description="Disordered" evidence="1">
    <location>
        <begin position="1"/>
        <end position="136"/>
    </location>
</feature>
<evidence type="ECO:0000256" key="1">
    <source>
        <dbReference type="SAM" id="MobiDB-lite"/>
    </source>
</evidence>
<feature type="compositionally biased region" description="Low complexity" evidence="1">
    <location>
        <begin position="53"/>
        <end position="97"/>
    </location>
</feature>
<dbReference type="Proteomes" id="UP000823388">
    <property type="component" value="Chromosome 6K"/>
</dbReference>
<accession>A0A8T0RGJ9</accession>
<reference evidence="2" key="1">
    <citation type="submission" date="2020-05" db="EMBL/GenBank/DDBJ databases">
        <title>WGS assembly of Panicum virgatum.</title>
        <authorList>
            <person name="Lovell J.T."/>
            <person name="Jenkins J."/>
            <person name="Shu S."/>
            <person name="Juenger T.E."/>
            <person name="Schmutz J."/>
        </authorList>
    </citation>
    <scope>NUCLEOTIDE SEQUENCE</scope>
    <source>
        <strain evidence="2">AP13</strain>
    </source>
</reference>
<dbReference type="EMBL" id="CM029047">
    <property type="protein sequence ID" value="KAG2585101.1"/>
    <property type="molecule type" value="Genomic_DNA"/>
</dbReference>
<sequence>MWAPRRMGPHVSGTTARAVTAPNPRRVPSVSHTHPSLTRSIQHLARRRPPPAGCSSSPPLPSAAAPLAASRLGSSSARPTREAAAQSAASAPRLLAQRGKRRCSSPAILVPRLAGRVPGSQSGQPLLPPRQHRGYP</sequence>
<evidence type="ECO:0000313" key="3">
    <source>
        <dbReference type="Proteomes" id="UP000823388"/>
    </source>
</evidence>
<keyword evidence="3" id="KW-1185">Reference proteome</keyword>